<dbReference type="OrthoDB" id="2657661at2759"/>
<proteinExistence type="predicted"/>
<feature type="transmembrane region" description="Helical" evidence="1">
    <location>
        <begin position="131"/>
        <end position="153"/>
    </location>
</feature>
<evidence type="ECO:0000256" key="1">
    <source>
        <dbReference type="SAM" id="Phobius"/>
    </source>
</evidence>
<feature type="transmembrane region" description="Helical" evidence="1">
    <location>
        <begin position="90"/>
        <end position="110"/>
    </location>
</feature>
<dbReference type="Proteomes" id="UP000799118">
    <property type="component" value="Unassembled WGS sequence"/>
</dbReference>
<keyword evidence="1" id="KW-0472">Membrane</keyword>
<gene>
    <name evidence="2" type="ORF">BT96DRAFT_304181</name>
</gene>
<reference evidence="2" key="1">
    <citation type="journal article" date="2019" name="Environ. Microbiol.">
        <title>Fungal ecological strategies reflected in gene transcription - a case study of two litter decomposers.</title>
        <authorList>
            <person name="Barbi F."/>
            <person name="Kohler A."/>
            <person name="Barry K."/>
            <person name="Baskaran P."/>
            <person name="Daum C."/>
            <person name="Fauchery L."/>
            <person name="Ihrmark K."/>
            <person name="Kuo A."/>
            <person name="LaButti K."/>
            <person name="Lipzen A."/>
            <person name="Morin E."/>
            <person name="Grigoriev I.V."/>
            <person name="Henrissat B."/>
            <person name="Lindahl B."/>
            <person name="Martin F."/>
        </authorList>
    </citation>
    <scope>NUCLEOTIDE SEQUENCE</scope>
    <source>
        <strain evidence="2">JB14</strain>
    </source>
</reference>
<organism evidence="2 3">
    <name type="scientific">Gymnopus androsaceus JB14</name>
    <dbReference type="NCBI Taxonomy" id="1447944"/>
    <lineage>
        <taxon>Eukaryota</taxon>
        <taxon>Fungi</taxon>
        <taxon>Dikarya</taxon>
        <taxon>Basidiomycota</taxon>
        <taxon>Agaricomycotina</taxon>
        <taxon>Agaricomycetes</taxon>
        <taxon>Agaricomycetidae</taxon>
        <taxon>Agaricales</taxon>
        <taxon>Marasmiineae</taxon>
        <taxon>Omphalotaceae</taxon>
        <taxon>Gymnopus</taxon>
    </lineage>
</organism>
<sequence>MSVFSRPNSTTCLPVWFRFLSAVCFHTPHQHLKQIKHMFTDNLLNYPRWEQFIQKLVAEWTELTLYSTVVLNANIAFLSVQTPLDSPIRIAIYISTTASLGSITTGLLLLRTISKNVKNTLPLVQGDTACMHLAILHSLPYVFLLWSAILLFTTPKVLRLSEGTILQTGGHQLLGLSFRLSIKPGALILICKTRL</sequence>
<evidence type="ECO:0000313" key="2">
    <source>
        <dbReference type="EMBL" id="KAE9391510.1"/>
    </source>
</evidence>
<keyword evidence="1" id="KW-0812">Transmembrane</keyword>
<feature type="transmembrane region" description="Helical" evidence="1">
    <location>
        <begin position="63"/>
        <end position="84"/>
    </location>
</feature>
<dbReference type="EMBL" id="ML769621">
    <property type="protein sequence ID" value="KAE9391510.1"/>
    <property type="molecule type" value="Genomic_DNA"/>
</dbReference>
<protein>
    <submittedName>
        <fullName evidence="2">Uncharacterized protein</fullName>
    </submittedName>
</protein>
<dbReference type="AlphaFoldDB" id="A0A6A4H1G3"/>
<name>A0A6A4H1G3_9AGAR</name>
<evidence type="ECO:0000313" key="3">
    <source>
        <dbReference type="Proteomes" id="UP000799118"/>
    </source>
</evidence>
<keyword evidence="1" id="KW-1133">Transmembrane helix</keyword>
<keyword evidence="3" id="KW-1185">Reference proteome</keyword>
<accession>A0A6A4H1G3</accession>